<keyword evidence="4" id="KW-0804">Transcription</keyword>
<dbReference type="Gene3D" id="1.10.10.10">
    <property type="entry name" value="Winged helix-like DNA-binding domain superfamily/Winged helix DNA-binding domain"/>
    <property type="match status" value="1"/>
</dbReference>
<keyword evidence="3" id="KW-0238">DNA-binding</keyword>
<dbReference type="SUPFAM" id="SSF48008">
    <property type="entry name" value="GntR ligand-binding domain-like"/>
    <property type="match status" value="1"/>
</dbReference>
<dbReference type="PRINTS" id="PR00035">
    <property type="entry name" value="HTHGNTR"/>
</dbReference>
<keyword evidence="2" id="KW-0805">Transcription regulation</keyword>
<dbReference type="InterPro" id="IPR000524">
    <property type="entry name" value="Tscrpt_reg_HTH_GntR"/>
</dbReference>
<dbReference type="InterPro" id="IPR036390">
    <property type="entry name" value="WH_DNA-bd_sf"/>
</dbReference>
<dbReference type="PANTHER" id="PTHR43537:SF34">
    <property type="entry name" value="PYRUVATE DEHYDROGENASE COMPLEX REPRESSOR"/>
    <property type="match status" value="1"/>
</dbReference>
<reference evidence="9 10" key="1">
    <citation type="submission" date="2019-03" db="EMBL/GenBank/DDBJ databases">
        <title>Genomic Encyclopedia of Type Strains, Phase IV (KMG-IV): sequencing the most valuable type-strain genomes for metagenomic binning, comparative biology and taxonomic classification.</title>
        <authorList>
            <person name="Goeker M."/>
        </authorList>
    </citation>
    <scope>NUCLEOTIDE SEQUENCE [LARGE SCALE GENOMIC DNA]</scope>
    <source>
        <strain evidence="9 10">DSM 102969</strain>
    </source>
</reference>
<gene>
    <name evidence="9" type="ORF">EDD54_3449</name>
</gene>
<evidence type="ECO:0000313" key="10">
    <source>
        <dbReference type="Proteomes" id="UP000294547"/>
    </source>
</evidence>
<accession>A0A4R6RCQ7</accession>
<sequence>MIYREVAQNRTADVVVAQVESLILDGVLRPGDRLPSERELARALDVSRPILREALDDLAARGLVESRHGGGTYVADVIGEVFRQPVVALVRSHPRVQADYLAFRREVDAIAAGLAAERANADDRALLRGILERLDEAHAAGDVQREAELDVEFHLAVSDCTHNTVLLHTLRACYRLLADGVFYNRALLYGEADCRDRLHAQHHAVAEAILAGDGAAARAAAAAHMDYVAAEVAARQEADARAAVSARRRAVAEARLDGPRGGRGPALGLTETTAPGGRRGRTA</sequence>
<organism evidence="9 10">
    <name type="scientific">Oharaeibacter diazotrophicus</name>
    <dbReference type="NCBI Taxonomy" id="1920512"/>
    <lineage>
        <taxon>Bacteria</taxon>
        <taxon>Pseudomonadati</taxon>
        <taxon>Pseudomonadota</taxon>
        <taxon>Alphaproteobacteria</taxon>
        <taxon>Hyphomicrobiales</taxon>
        <taxon>Pleomorphomonadaceae</taxon>
        <taxon>Oharaeibacter</taxon>
    </lineage>
</organism>
<dbReference type="SMART" id="SM00895">
    <property type="entry name" value="FCD"/>
    <property type="match status" value="1"/>
</dbReference>
<protein>
    <recommendedName>
        <fullName evidence="6">Pyruvate dehydrogenase complex repressor</fullName>
    </recommendedName>
</protein>
<dbReference type="PROSITE" id="PS50949">
    <property type="entry name" value="HTH_GNTR"/>
    <property type="match status" value="1"/>
</dbReference>
<keyword evidence="1" id="KW-0678">Repressor</keyword>
<dbReference type="RefSeq" id="WP_126538473.1">
    <property type="nucleotide sequence ID" value="NZ_BSPM01000009.1"/>
</dbReference>
<evidence type="ECO:0000256" key="3">
    <source>
        <dbReference type="ARBA" id="ARBA00023125"/>
    </source>
</evidence>
<dbReference type="AlphaFoldDB" id="A0A4R6RCQ7"/>
<dbReference type="CDD" id="cd07377">
    <property type="entry name" value="WHTH_GntR"/>
    <property type="match status" value="1"/>
</dbReference>
<dbReference type="SUPFAM" id="SSF46785">
    <property type="entry name" value="Winged helix' DNA-binding domain"/>
    <property type="match status" value="1"/>
</dbReference>
<dbReference type="Pfam" id="PF07729">
    <property type="entry name" value="FCD"/>
    <property type="match status" value="1"/>
</dbReference>
<dbReference type="Pfam" id="PF00392">
    <property type="entry name" value="GntR"/>
    <property type="match status" value="1"/>
</dbReference>
<dbReference type="GO" id="GO:0003700">
    <property type="term" value="F:DNA-binding transcription factor activity"/>
    <property type="evidence" value="ECO:0007669"/>
    <property type="project" value="InterPro"/>
</dbReference>
<dbReference type="Proteomes" id="UP000294547">
    <property type="component" value="Unassembled WGS sequence"/>
</dbReference>
<evidence type="ECO:0000256" key="4">
    <source>
        <dbReference type="ARBA" id="ARBA00023163"/>
    </source>
</evidence>
<evidence type="ECO:0000313" key="9">
    <source>
        <dbReference type="EMBL" id="TDP83487.1"/>
    </source>
</evidence>
<name>A0A4R6RCQ7_9HYPH</name>
<dbReference type="InterPro" id="IPR036388">
    <property type="entry name" value="WH-like_DNA-bd_sf"/>
</dbReference>
<evidence type="ECO:0000259" key="8">
    <source>
        <dbReference type="PROSITE" id="PS50949"/>
    </source>
</evidence>
<dbReference type="InterPro" id="IPR011711">
    <property type="entry name" value="GntR_C"/>
</dbReference>
<evidence type="ECO:0000256" key="7">
    <source>
        <dbReference type="SAM" id="MobiDB-lite"/>
    </source>
</evidence>
<dbReference type="PANTHER" id="PTHR43537">
    <property type="entry name" value="TRANSCRIPTIONAL REGULATOR, GNTR FAMILY"/>
    <property type="match status" value="1"/>
</dbReference>
<feature type="domain" description="HTH gntR-type" evidence="8">
    <location>
        <begin position="9"/>
        <end position="77"/>
    </location>
</feature>
<evidence type="ECO:0000256" key="6">
    <source>
        <dbReference type="ARBA" id="ARBA00039592"/>
    </source>
</evidence>
<feature type="region of interest" description="Disordered" evidence="7">
    <location>
        <begin position="254"/>
        <end position="283"/>
    </location>
</feature>
<dbReference type="SMART" id="SM00345">
    <property type="entry name" value="HTH_GNTR"/>
    <property type="match status" value="1"/>
</dbReference>
<evidence type="ECO:0000256" key="1">
    <source>
        <dbReference type="ARBA" id="ARBA00022491"/>
    </source>
</evidence>
<evidence type="ECO:0000256" key="5">
    <source>
        <dbReference type="ARBA" id="ARBA00037357"/>
    </source>
</evidence>
<dbReference type="GO" id="GO:0003677">
    <property type="term" value="F:DNA binding"/>
    <property type="evidence" value="ECO:0007669"/>
    <property type="project" value="UniProtKB-KW"/>
</dbReference>
<proteinExistence type="predicted"/>
<comment type="function">
    <text evidence="5">Transcriptional repressor for the pyruvate dehydrogenase complex genes aceEF and lpd.</text>
</comment>
<dbReference type="EMBL" id="SNXY01000009">
    <property type="protein sequence ID" value="TDP83487.1"/>
    <property type="molecule type" value="Genomic_DNA"/>
</dbReference>
<dbReference type="OrthoDB" id="5450856at2"/>
<dbReference type="InterPro" id="IPR008920">
    <property type="entry name" value="TF_FadR/GntR_C"/>
</dbReference>
<dbReference type="Gene3D" id="1.20.120.530">
    <property type="entry name" value="GntR ligand-binding domain-like"/>
    <property type="match status" value="1"/>
</dbReference>
<keyword evidence="10" id="KW-1185">Reference proteome</keyword>
<comment type="caution">
    <text evidence="9">The sequence shown here is derived from an EMBL/GenBank/DDBJ whole genome shotgun (WGS) entry which is preliminary data.</text>
</comment>
<evidence type="ECO:0000256" key="2">
    <source>
        <dbReference type="ARBA" id="ARBA00023015"/>
    </source>
</evidence>